<gene>
    <name evidence="1" type="ORF">AMJ74_01455</name>
</gene>
<organism evidence="1 2">
    <name type="scientific">candidate division WOR_3 bacterium SM1_77</name>
    <dbReference type="NCBI Taxonomy" id="1703778"/>
    <lineage>
        <taxon>Bacteria</taxon>
        <taxon>Bacteria division WOR-3</taxon>
    </lineage>
</organism>
<reference evidence="1 2" key="1">
    <citation type="journal article" date="2015" name="Microbiome">
        <title>Genomic resolution of linkages in carbon, nitrogen, and sulfur cycling among widespread estuary sediment bacteria.</title>
        <authorList>
            <person name="Baker B.J."/>
            <person name="Lazar C.S."/>
            <person name="Teske A.P."/>
            <person name="Dick G.J."/>
        </authorList>
    </citation>
    <scope>NUCLEOTIDE SEQUENCE [LARGE SCALE GENOMIC DNA]</scope>
    <source>
        <strain evidence="1">SM1_77</strain>
    </source>
</reference>
<protein>
    <submittedName>
        <fullName evidence="1">Uncharacterized protein</fullName>
    </submittedName>
</protein>
<evidence type="ECO:0000313" key="2">
    <source>
        <dbReference type="Proteomes" id="UP000050975"/>
    </source>
</evidence>
<dbReference type="AlphaFoldDB" id="A0A0S8K3E3"/>
<dbReference type="EMBL" id="LJVE01000014">
    <property type="protein sequence ID" value="KPL15470.1"/>
    <property type="molecule type" value="Genomic_DNA"/>
</dbReference>
<comment type="caution">
    <text evidence="1">The sequence shown here is derived from an EMBL/GenBank/DDBJ whole genome shotgun (WGS) entry which is preliminary data.</text>
</comment>
<proteinExistence type="predicted"/>
<accession>A0A0S8K3E3</accession>
<evidence type="ECO:0000313" key="1">
    <source>
        <dbReference type="EMBL" id="KPL15470.1"/>
    </source>
</evidence>
<dbReference type="Proteomes" id="UP000050975">
    <property type="component" value="Unassembled WGS sequence"/>
</dbReference>
<sequence length="134" mass="13607">MEVFDPVTGDLKDKREIHNLVVDVGLDFIASRMVGTAQAVMSHMAVGDDGTSPVAGDTALGNELARQALTSSTAVDNVVTYVASFGAGVGTGALEEAGIFNAGSGGIMLCHTTFAVVNKGASDAMTITWTVTAA</sequence>
<name>A0A0S8K3E3_UNCW3</name>